<dbReference type="SUPFAM" id="SSF53335">
    <property type="entry name" value="S-adenosyl-L-methionine-dependent methyltransferases"/>
    <property type="match status" value="1"/>
</dbReference>
<gene>
    <name evidence="5" type="ORF">MNBD_CHLOROFLEXI01-54</name>
</gene>
<organism evidence="5">
    <name type="scientific">hydrothermal vent metagenome</name>
    <dbReference type="NCBI Taxonomy" id="652676"/>
    <lineage>
        <taxon>unclassified sequences</taxon>
        <taxon>metagenomes</taxon>
        <taxon>ecological metagenomes</taxon>
    </lineage>
</organism>
<name>A0A3B0URQ0_9ZZZZ</name>
<feature type="domain" description="Methyltransferase" evidence="4">
    <location>
        <begin position="45"/>
        <end position="138"/>
    </location>
</feature>
<protein>
    <recommendedName>
        <fullName evidence="4">Methyltransferase domain-containing protein</fullName>
    </recommendedName>
</protein>
<dbReference type="AlphaFoldDB" id="A0A3B0URQ0"/>
<dbReference type="GO" id="GO:0032259">
    <property type="term" value="P:methylation"/>
    <property type="evidence" value="ECO:0007669"/>
    <property type="project" value="UniProtKB-KW"/>
</dbReference>
<keyword evidence="3" id="KW-0949">S-adenosyl-L-methionine</keyword>
<dbReference type="PANTHER" id="PTHR43464">
    <property type="entry name" value="METHYLTRANSFERASE"/>
    <property type="match status" value="1"/>
</dbReference>
<dbReference type="InterPro" id="IPR041698">
    <property type="entry name" value="Methyltransf_25"/>
</dbReference>
<dbReference type="PANTHER" id="PTHR43464:SF83">
    <property type="entry name" value="MALONYL-[ACYL-CARRIER PROTEIN] O-METHYLTRANSFERASE"/>
    <property type="match status" value="1"/>
</dbReference>
<accession>A0A3B0URQ0</accession>
<sequence>MDNELQESMERFSERYATGNVPWDAQLPPPEVEALLNRLPAGLALDLGCGYGRTSIYLAQRGCQVDGIDFVPQAIVEAKRRADEVGVGQQIQFWQGSVAELGFLNGHYDLAIDIGCMHSLNPPLQVAYRDELLRLLRPRATYLLFARLQNPDDDPIDGPSGMDEAALRTLFASFTLQKSEIGVTEGEDYSWRSGWFWYVRK</sequence>
<keyword evidence="1" id="KW-0489">Methyltransferase</keyword>
<evidence type="ECO:0000256" key="1">
    <source>
        <dbReference type="ARBA" id="ARBA00022603"/>
    </source>
</evidence>
<dbReference type="Pfam" id="PF13649">
    <property type="entry name" value="Methyltransf_25"/>
    <property type="match status" value="1"/>
</dbReference>
<dbReference type="CDD" id="cd02440">
    <property type="entry name" value="AdoMet_MTases"/>
    <property type="match status" value="1"/>
</dbReference>
<dbReference type="InterPro" id="IPR029063">
    <property type="entry name" value="SAM-dependent_MTases_sf"/>
</dbReference>
<evidence type="ECO:0000256" key="2">
    <source>
        <dbReference type="ARBA" id="ARBA00022679"/>
    </source>
</evidence>
<evidence type="ECO:0000259" key="4">
    <source>
        <dbReference type="Pfam" id="PF13649"/>
    </source>
</evidence>
<dbReference type="Gene3D" id="3.40.50.150">
    <property type="entry name" value="Vaccinia Virus protein VP39"/>
    <property type="match status" value="1"/>
</dbReference>
<keyword evidence="2" id="KW-0808">Transferase</keyword>
<dbReference type="InterPro" id="IPR008854">
    <property type="entry name" value="TPMT"/>
</dbReference>
<evidence type="ECO:0000256" key="3">
    <source>
        <dbReference type="ARBA" id="ARBA00022691"/>
    </source>
</evidence>
<proteinExistence type="predicted"/>
<reference evidence="5" key="1">
    <citation type="submission" date="2018-06" db="EMBL/GenBank/DDBJ databases">
        <authorList>
            <person name="Zhirakovskaya E."/>
        </authorList>
    </citation>
    <scope>NUCLEOTIDE SEQUENCE</scope>
</reference>
<dbReference type="PROSITE" id="PS51585">
    <property type="entry name" value="SAM_MT_TPMT"/>
    <property type="match status" value="1"/>
</dbReference>
<evidence type="ECO:0000313" key="5">
    <source>
        <dbReference type="EMBL" id="VAW30943.1"/>
    </source>
</evidence>
<dbReference type="EMBL" id="UOEU01000116">
    <property type="protein sequence ID" value="VAW30943.1"/>
    <property type="molecule type" value="Genomic_DNA"/>
</dbReference>
<dbReference type="GO" id="GO:0008757">
    <property type="term" value="F:S-adenosylmethionine-dependent methyltransferase activity"/>
    <property type="evidence" value="ECO:0007669"/>
    <property type="project" value="InterPro"/>
</dbReference>